<dbReference type="AlphaFoldDB" id="A0A2P2NV73"/>
<evidence type="ECO:0000313" key="1">
    <source>
        <dbReference type="EMBL" id="MBX46374.1"/>
    </source>
</evidence>
<dbReference type="EMBL" id="GGEC01065890">
    <property type="protein sequence ID" value="MBX46374.1"/>
    <property type="molecule type" value="Transcribed_RNA"/>
</dbReference>
<reference evidence="1" key="1">
    <citation type="submission" date="2018-02" db="EMBL/GenBank/DDBJ databases">
        <title>Rhizophora mucronata_Transcriptome.</title>
        <authorList>
            <person name="Meera S.P."/>
            <person name="Sreeshan A."/>
            <person name="Augustine A."/>
        </authorList>
    </citation>
    <scope>NUCLEOTIDE SEQUENCE</scope>
    <source>
        <tissue evidence="1">Leaf</tissue>
    </source>
</reference>
<name>A0A2P2NV73_RHIMU</name>
<sequence length="44" mass="5165">MCPLSECVSQETCIFVVHLRLYVELIPQENEYFLLSMVQSIFIV</sequence>
<proteinExistence type="predicted"/>
<protein>
    <submittedName>
        <fullName evidence="1">Uncharacterized protein</fullName>
    </submittedName>
</protein>
<accession>A0A2P2NV73</accession>
<organism evidence="1">
    <name type="scientific">Rhizophora mucronata</name>
    <name type="common">Asiatic mangrove</name>
    <dbReference type="NCBI Taxonomy" id="61149"/>
    <lineage>
        <taxon>Eukaryota</taxon>
        <taxon>Viridiplantae</taxon>
        <taxon>Streptophyta</taxon>
        <taxon>Embryophyta</taxon>
        <taxon>Tracheophyta</taxon>
        <taxon>Spermatophyta</taxon>
        <taxon>Magnoliopsida</taxon>
        <taxon>eudicotyledons</taxon>
        <taxon>Gunneridae</taxon>
        <taxon>Pentapetalae</taxon>
        <taxon>rosids</taxon>
        <taxon>fabids</taxon>
        <taxon>Malpighiales</taxon>
        <taxon>Rhizophoraceae</taxon>
        <taxon>Rhizophora</taxon>
    </lineage>
</organism>